<dbReference type="GO" id="GO:0051536">
    <property type="term" value="F:iron-sulfur cluster binding"/>
    <property type="evidence" value="ECO:0007669"/>
    <property type="project" value="UniProtKB-KW"/>
</dbReference>
<dbReference type="NCBIfam" id="NF006807">
    <property type="entry name" value="PRK09325.1"/>
    <property type="match status" value="1"/>
</dbReference>
<dbReference type="InterPro" id="IPR007516">
    <property type="entry name" value="Co_F420_Hydgase/DH_bsu_N"/>
</dbReference>
<dbReference type="PANTHER" id="PTHR31332">
    <property type="entry name" value="7-HYDROXYMETHYL CHLOROPHYLL A REDUCTASE, CHLOROPLASTIC"/>
    <property type="match status" value="1"/>
</dbReference>
<evidence type="ECO:0000256" key="3">
    <source>
        <dbReference type="ARBA" id="ARBA00023002"/>
    </source>
</evidence>
<keyword evidence="5" id="KW-0411">Iron-sulfur</keyword>
<dbReference type="GO" id="GO:0050454">
    <property type="term" value="F:coenzyme F420 hydrogenase activity"/>
    <property type="evidence" value="ECO:0007669"/>
    <property type="project" value="UniProtKB-EC"/>
</dbReference>
<reference evidence="10 11" key="1">
    <citation type="submission" date="2016-01" db="EMBL/GenBank/DDBJ databases">
        <authorList>
            <person name="Manzoor S."/>
        </authorList>
    </citation>
    <scope>NUCLEOTIDE SEQUENCE [LARGE SCALE GENOMIC DNA]</scope>
    <source>
        <strain evidence="10">Methanoculleus sp MAB1</strain>
    </source>
</reference>
<evidence type="ECO:0000256" key="1">
    <source>
        <dbReference type="ARBA" id="ARBA00001974"/>
    </source>
</evidence>
<dbReference type="PANTHER" id="PTHR31332:SF6">
    <property type="entry name" value="FORMATE DEHYDROGENASE SUBUNIT BETA"/>
    <property type="match status" value="1"/>
</dbReference>
<evidence type="ECO:0000259" key="9">
    <source>
        <dbReference type="Pfam" id="PF04432"/>
    </source>
</evidence>
<dbReference type="EC" id="1.12.98.1" evidence="6"/>
<comment type="cofactor">
    <cofactor evidence="1">
        <name>FAD</name>
        <dbReference type="ChEBI" id="CHEBI:57692"/>
    </cofactor>
</comment>
<dbReference type="InterPro" id="IPR007525">
    <property type="entry name" value="FrhB_FdhB_C"/>
</dbReference>
<dbReference type="KEGG" id="mema:MMAB1_1766"/>
<evidence type="ECO:0000256" key="4">
    <source>
        <dbReference type="ARBA" id="ARBA00023004"/>
    </source>
</evidence>
<accession>A0A0X3BM47</accession>
<dbReference type="Gene3D" id="3.10.450.750">
    <property type="match status" value="1"/>
</dbReference>
<evidence type="ECO:0000256" key="5">
    <source>
        <dbReference type="ARBA" id="ARBA00023014"/>
    </source>
</evidence>
<gene>
    <name evidence="10" type="primary">frhB</name>
    <name evidence="10" type="ORF">MMAB1_1766</name>
</gene>
<evidence type="ECO:0000256" key="7">
    <source>
        <dbReference type="SAM" id="MobiDB-lite"/>
    </source>
</evidence>
<proteinExistence type="predicted"/>
<dbReference type="InterPro" id="IPR017679">
    <property type="entry name" value="FrhB_archaea"/>
</dbReference>
<evidence type="ECO:0000313" key="10">
    <source>
        <dbReference type="EMBL" id="CVK32979.1"/>
    </source>
</evidence>
<dbReference type="EMBL" id="LT158599">
    <property type="protein sequence ID" value="CVK32979.1"/>
    <property type="molecule type" value="Genomic_DNA"/>
</dbReference>
<dbReference type="Pfam" id="PF04432">
    <property type="entry name" value="FrhB_FdhB_C"/>
    <property type="match status" value="1"/>
</dbReference>
<name>A0A0X3BM47_9EURY</name>
<feature type="domain" description="Coenzyme F420 hydrogenase/dehydrogenase beta subunit N-terminal" evidence="8">
    <location>
        <begin position="22"/>
        <end position="99"/>
    </location>
</feature>
<keyword evidence="3 10" id="KW-0560">Oxidoreductase</keyword>
<dbReference type="GO" id="GO:0016151">
    <property type="term" value="F:nickel cation binding"/>
    <property type="evidence" value="ECO:0007669"/>
    <property type="project" value="InterPro"/>
</dbReference>
<dbReference type="NCBIfam" id="TIGR03289">
    <property type="entry name" value="frhB"/>
    <property type="match status" value="1"/>
</dbReference>
<dbReference type="GO" id="GO:0050660">
    <property type="term" value="F:flavin adenine dinucleotide binding"/>
    <property type="evidence" value="ECO:0007669"/>
    <property type="project" value="InterPro"/>
</dbReference>
<sequence>MLSVEPWSEVRKMDVLGNYKSVISARSTDRDILKKAQDGGIITTLFAYALEEGIIDGAIVAGPGDEPWKPEPMVVTTKAELLAAAGTRYTISPNLSLIKEATRSYGLDRVGIVGTPCQIQAVRKAQVYPIGMRDVDDKIALALGIFCMENLSYQALEAMVEDHCNQKMESVTKMDIGKGKFTVYTERGAVAQMPLKLIHKYVQPGCNVCLDYVANLADISSGSVGSPDGWSTVFVRSTKGNTVWDGAIKAGFFETKPMDQVKPGLDLVKKLATDKITKNQKNVDARKTIGLKADGTPKGLRNPYESP</sequence>
<feature type="domain" description="Coenzyme F420 hydrogenase/dehydrogenase beta subunit C-terminal" evidence="9">
    <location>
        <begin position="108"/>
        <end position="260"/>
    </location>
</feature>
<keyword evidence="2" id="KW-0479">Metal-binding</keyword>
<feature type="region of interest" description="Disordered" evidence="7">
    <location>
        <begin position="288"/>
        <end position="307"/>
    </location>
</feature>
<evidence type="ECO:0000259" key="8">
    <source>
        <dbReference type="Pfam" id="PF04422"/>
    </source>
</evidence>
<protein>
    <recommendedName>
        <fullName evidence="6">Coenzyme F420 hydrogenase subunit beta</fullName>
        <ecNumber evidence="6">1.12.98.1</ecNumber>
    </recommendedName>
</protein>
<dbReference type="Pfam" id="PF04422">
    <property type="entry name" value="FrhB_FdhB_N"/>
    <property type="match status" value="1"/>
</dbReference>
<evidence type="ECO:0000256" key="6">
    <source>
        <dbReference type="NCBIfam" id="TIGR03289"/>
    </source>
</evidence>
<dbReference type="AlphaFoldDB" id="A0A0X3BM47"/>
<keyword evidence="4" id="KW-0408">Iron</keyword>
<dbReference type="Proteomes" id="UP000069850">
    <property type="component" value="Chromosome 1"/>
</dbReference>
<evidence type="ECO:0000256" key="2">
    <source>
        <dbReference type="ARBA" id="ARBA00022723"/>
    </source>
</evidence>
<dbReference type="GO" id="GO:0052592">
    <property type="term" value="F:oxidoreductase activity, acting on CH or CH2 groups, with an iron-sulfur protein as acceptor"/>
    <property type="evidence" value="ECO:0007669"/>
    <property type="project" value="TreeGrafter"/>
</dbReference>
<evidence type="ECO:0000313" key="11">
    <source>
        <dbReference type="Proteomes" id="UP000069850"/>
    </source>
</evidence>
<organism evidence="10 11">
    <name type="scientific">Methanoculleus bourgensis</name>
    <dbReference type="NCBI Taxonomy" id="83986"/>
    <lineage>
        <taxon>Archaea</taxon>
        <taxon>Methanobacteriati</taxon>
        <taxon>Methanobacteriota</taxon>
        <taxon>Stenosarchaea group</taxon>
        <taxon>Methanomicrobia</taxon>
        <taxon>Methanomicrobiales</taxon>
        <taxon>Methanomicrobiaceae</taxon>
        <taxon>Methanoculleus</taxon>
    </lineage>
</organism>
<dbReference type="InterPro" id="IPR045220">
    <property type="entry name" value="FRHB/FDHB/HCAR-like"/>
</dbReference>